<organism evidence="2 3">
    <name type="scientific">Polyplosphaeria fusca</name>
    <dbReference type="NCBI Taxonomy" id="682080"/>
    <lineage>
        <taxon>Eukaryota</taxon>
        <taxon>Fungi</taxon>
        <taxon>Dikarya</taxon>
        <taxon>Ascomycota</taxon>
        <taxon>Pezizomycotina</taxon>
        <taxon>Dothideomycetes</taxon>
        <taxon>Pleosporomycetidae</taxon>
        <taxon>Pleosporales</taxon>
        <taxon>Tetraplosphaeriaceae</taxon>
        <taxon>Polyplosphaeria</taxon>
    </lineage>
</organism>
<dbReference type="InterPro" id="IPR010756">
    <property type="entry name" value="Tls1-like"/>
</dbReference>
<evidence type="ECO:0000256" key="1">
    <source>
        <dbReference type="SAM" id="MobiDB-lite"/>
    </source>
</evidence>
<feature type="region of interest" description="Disordered" evidence="1">
    <location>
        <begin position="1"/>
        <end position="106"/>
    </location>
</feature>
<evidence type="ECO:0008006" key="4">
    <source>
        <dbReference type="Google" id="ProtNLM"/>
    </source>
</evidence>
<feature type="region of interest" description="Disordered" evidence="1">
    <location>
        <begin position="149"/>
        <end position="173"/>
    </location>
</feature>
<proteinExistence type="predicted"/>
<dbReference type="Proteomes" id="UP000799444">
    <property type="component" value="Unassembled WGS sequence"/>
</dbReference>
<evidence type="ECO:0000313" key="2">
    <source>
        <dbReference type="EMBL" id="KAF2739566.1"/>
    </source>
</evidence>
<reference evidence="2" key="1">
    <citation type="journal article" date="2020" name="Stud. Mycol.">
        <title>101 Dothideomycetes genomes: a test case for predicting lifestyles and emergence of pathogens.</title>
        <authorList>
            <person name="Haridas S."/>
            <person name="Albert R."/>
            <person name="Binder M."/>
            <person name="Bloem J."/>
            <person name="Labutti K."/>
            <person name="Salamov A."/>
            <person name="Andreopoulos B."/>
            <person name="Baker S."/>
            <person name="Barry K."/>
            <person name="Bills G."/>
            <person name="Bluhm B."/>
            <person name="Cannon C."/>
            <person name="Castanera R."/>
            <person name="Culley D."/>
            <person name="Daum C."/>
            <person name="Ezra D."/>
            <person name="Gonzalez J."/>
            <person name="Henrissat B."/>
            <person name="Kuo A."/>
            <person name="Liang C."/>
            <person name="Lipzen A."/>
            <person name="Lutzoni F."/>
            <person name="Magnuson J."/>
            <person name="Mondo S."/>
            <person name="Nolan M."/>
            <person name="Ohm R."/>
            <person name="Pangilinan J."/>
            <person name="Park H.-J."/>
            <person name="Ramirez L."/>
            <person name="Alfaro M."/>
            <person name="Sun H."/>
            <person name="Tritt A."/>
            <person name="Yoshinaga Y."/>
            <person name="Zwiers L.-H."/>
            <person name="Turgeon B."/>
            <person name="Goodwin S."/>
            <person name="Spatafora J."/>
            <person name="Crous P."/>
            <person name="Grigoriev I."/>
        </authorList>
    </citation>
    <scope>NUCLEOTIDE SEQUENCE</scope>
    <source>
        <strain evidence="2">CBS 125425</strain>
    </source>
</reference>
<feature type="region of interest" description="Disordered" evidence="1">
    <location>
        <begin position="301"/>
        <end position="348"/>
    </location>
</feature>
<protein>
    <recommendedName>
        <fullName evidence="4">Hepatocellular carcinoma-associated antigen 59-domain-containing protein</fullName>
    </recommendedName>
</protein>
<feature type="compositionally biased region" description="Basic residues" evidence="1">
    <location>
        <begin position="13"/>
        <end position="22"/>
    </location>
</feature>
<name>A0A9P4RAR1_9PLEO</name>
<dbReference type="AlphaFoldDB" id="A0A9P4RAR1"/>
<feature type="compositionally biased region" description="Basic and acidic residues" evidence="1">
    <location>
        <begin position="339"/>
        <end position="348"/>
    </location>
</feature>
<dbReference type="OrthoDB" id="5627at2759"/>
<comment type="caution">
    <text evidence="2">The sequence shown here is derived from an EMBL/GenBank/DDBJ whole genome shotgun (WGS) entry which is preliminary data.</text>
</comment>
<feature type="region of interest" description="Disordered" evidence="1">
    <location>
        <begin position="216"/>
        <end position="253"/>
    </location>
</feature>
<feature type="compositionally biased region" description="Basic residues" evidence="1">
    <location>
        <begin position="232"/>
        <end position="245"/>
    </location>
</feature>
<dbReference type="Pfam" id="PF07052">
    <property type="entry name" value="Hep_59"/>
    <property type="match status" value="1"/>
</dbReference>
<sequence>MEPDPATTGPPVFRKRRKLQHLRVREPSPVEEAGGSPTGAVTGAASDGQEDEASLTLKEILRQRKRPRDRLRESYRKATASKPAAALVPVEAPSSEPYRGRFTKQTDQVIDQDDKQIAAYVDARMAEWRHQNFGVPLPQHLSSSLKAATPTLHSDSTVTSLPETPASSTGYQRNNNTMASDLEHDKRLAVGTGKLLEVDLGPSASTKTIEAWMQLQGEQVKPSREATPAQHSGKKNGKWQRREKRRNSEDLRRDAMVEAIMHEAKLDFYQEEEKPVVPATEDGNADDAMLEQFKRDYLESIEERNQRKPAAPPNIKGAKDQPKGPKLGGSRSARAAMRLQEEQAAKKR</sequence>
<dbReference type="EMBL" id="ML996104">
    <property type="protein sequence ID" value="KAF2739566.1"/>
    <property type="molecule type" value="Genomic_DNA"/>
</dbReference>
<gene>
    <name evidence="2" type="ORF">EJ04DRAFT_484525</name>
</gene>
<accession>A0A9P4RAR1</accession>
<evidence type="ECO:0000313" key="3">
    <source>
        <dbReference type="Proteomes" id="UP000799444"/>
    </source>
</evidence>
<keyword evidence="3" id="KW-1185">Reference proteome</keyword>